<dbReference type="GO" id="GO:0005829">
    <property type="term" value="C:cytosol"/>
    <property type="evidence" value="ECO:0007669"/>
    <property type="project" value="TreeGrafter"/>
</dbReference>
<dbReference type="InterPro" id="IPR050197">
    <property type="entry name" value="Aldolase_class_II_sugar_metab"/>
</dbReference>
<dbReference type="OrthoDB" id="422493at2"/>
<dbReference type="eggNOG" id="COG0235">
    <property type="taxonomic scope" value="Bacteria"/>
</dbReference>
<dbReference type="GO" id="GO:0016832">
    <property type="term" value="F:aldehyde-lyase activity"/>
    <property type="evidence" value="ECO:0007669"/>
    <property type="project" value="TreeGrafter"/>
</dbReference>
<sequence>MRDEGYCKYQCELTEEEILLPTDPTPFFQVRRALWKYGYIGQYDDGIGFGNLSFRSAPASFFISATATGGKDRLSEDDIVEVMECDPYRNRVRARGKASPSSEAMTHWAIYEKCPACFAVIHVHSADLFSYLRKKSYPATGAAVSYGTPAMAENISAVVDQSREGGVFYTPGHSEGVFAYGRDLLSTFQKLKHLRMECCNE</sequence>
<proteinExistence type="predicted"/>
<dbReference type="Pfam" id="PF00596">
    <property type="entry name" value="Aldolase_II"/>
    <property type="match status" value="1"/>
</dbReference>
<keyword evidence="1" id="KW-0479">Metal-binding</keyword>
<evidence type="ECO:0000256" key="2">
    <source>
        <dbReference type="ARBA" id="ARBA00023239"/>
    </source>
</evidence>
<keyword evidence="2" id="KW-0456">Lyase</keyword>
<dbReference type="InterPro" id="IPR001303">
    <property type="entry name" value="Aldolase_II/adducin_N"/>
</dbReference>
<evidence type="ECO:0000259" key="3">
    <source>
        <dbReference type="Pfam" id="PF00596"/>
    </source>
</evidence>
<dbReference type="InterPro" id="IPR036409">
    <property type="entry name" value="Aldolase_II/adducin_N_sf"/>
</dbReference>
<dbReference type="PANTHER" id="PTHR22789:SF0">
    <property type="entry name" value="3-OXO-TETRONATE 4-PHOSPHATE DECARBOXYLASE-RELATED"/>
    <property type="match status" value="1"/>
</dbReference>
<evidence type="ECO:0000256" key="1">
    <source>
        <dbReference type="ARBA" id="ARBA00022723"/>
    </source>
</evidence>
<evidence type="ECO:0000313" key="4">
    <source>
        <dbReference type="EMBL" id="ERP31365.1"/>
    </source>
</evidence>
<dbReference type="SUPFAM" id="SSF53639">
    <property type="entry name" value="AraD/HMP-PK domain-like"/>
    <property type="match status" value="1"/>
</dbReference>
<name>U7DAE6_9BACT</name>
<protein>
    <submittedName>
        <fullName evidence="4">Class II aldolase/adducin family protein</fullName>
    </submittedName>
</protein>
<dbReference type="Gene3D" id="3.40.225.10">
    <property type="entry name" value="Class II aldolase/adducin N-terminal domain"/>
    <property type="match status" value="1"/>
</dbReference>
<dbReference type="GO" id="GO:0046872">
    <property type="term" value="F:metal ion binding"/>
    <property type="evidence" value="ECO:0007669"/>
    <property type="project" value="UniProtKB-KW"/>
</dbReference>
<dbReference type="AlphaFoldDB" id="U7DAE6"/>
<feature type="domain" description="Class II aldolase/adducin N-terminal" evidence="3">
    <location>
        <begin position="48"/>
        <end position="190"/>
    </location>
</feature>
<dbReference type="EMBL" id="ASJR01000014">
    <property type="protein sequence ID" value="ERP31365.1"/>
    <property type="molecule type" value="Genomic_DNA"/>
</dbReference>
<dbReference type="PANTHER" id="PTHR22789">
    <property type="entry name" value="FUCULOSE PHOSPHATE ALDOLASE"/>
    <property type="match status" value="1"/>
</dbReference>
<evidence type="ECO:0000313" key="5">
    <source>
        <dbReference type="Proteomes" id="UP000017148"/>
    </source>
</evidence>
<dbReference type="GO" id="GO:0019323">
    <property type="term" value="P:pentose catabolic process"/>
    <property type="evidence" value="ECO:0007669"/>
    <property type="project" value="TreeGrafter"/>
</dbReference>
<organism evidence="4 5">
    <name type="scientific">Chitinivibrio alkaliphilus ACht1</name>
    <dbReference type="NCBI Taxonomy" id="1313304"/>
    <lineage>
        <taxon>Bacteria</taxon>
        <taxon>Pseudomonadati</taxon>
        <taxon>Fibrobacterota</taxon>
        <taxon>Chitinivibrionia</taxon>
        <taxon>Chitinivibrionales</taxon>
        <taxon>Chitinivibrionaceae</taxon>
        <taxon>Chitinivibrio</taxon>
    </lineage>
</organism>
<dbReference type="RefSeq" id="WP_022637150.1">
    <property type="nucleotide sequence ID" value="NZ_ASJR01000014.1"/>
</dbReference>
<gene>
    <name evidence="4" type="ORF">CALK_1710</name>
</gene>
<reference evidence="4 5" key="1">
    <citation type="journal article" date="2013" name="Environ. Microbiol.">
        <title>Genome analysis of Chitinivibrio alkaliphilus gen. nov., sp. nov., a novel extremely haloalkaliphilic anaerobic chitinolytic bacterium from the candidate phylum Termite Group 3.</title>
        <authorList>
            <person name="Sorokin D.Y."/>
            <person name="Gumerov V.M."/>
            <person name="Rakitin A.L."/>
            <person name="Beletsky A.V."/>
            <person name="Damste J.S."/>
            <person name="Muyzer G."/>
            <person name="Mardanov A.V."/>
            <person name="Ravin N.V."/>
        </authorList>
    </citation>
    <scope>NUCLEOTIDE SEQUENCE [LARGE SCALE GENOMIC DNA]</scope>
    <source>
        <strain evidence="4 5">ACht1</strain>
    </source>
</reference>
<dbReference type="Proteomes" id="UP000017148">
    <property type="component" value="Unassembled WGS sequence"/>
</dbReference>
<keyword evidence="5" id="KW-1185">Reference proteome</keyword>
<dbReference type="STRING" id="1313304.CALK_1710"/>
<accession>U7DAE6</accession>
<comment type="caution">
    <text evidence="4">The sequence shown here is derived from an EMBL/GenBank/DDBJ whole genome shotgun (WGS) entry which is preliminary data.</text>
</comment>